<dbReference type="EMBL" id="CP059246">
    <property type="protein sequence ID" value="QLL30806.1"/>
    <property type="molecule type" value="Genomic_DNA"/>
</dbReference>
<evidence type="ECO:0000313" key="3">
    <source>
        <dbReference type="Proteomes" id="UP000515788"/>
    </source>
</evidence>
<dbReference type="KEGG" id="tgb:HG536_0A06210"/>
<sequence>MLWGGTQNVEAYTLENKFFVNPGSCTGAFNSDWPIINEEDVTVKKQLSNHTQSKPSEEPKHEDGLNDHRSDQENAKDKAEDQRKMLYVSDLDVNGSNVPSFCLLDIQDSVCTLYIYIYIDGEVKVDRVVFRKEPQTGQD</sequence>
<feature type="region of interest" description="Disordered" evidence="1">
    <location>
        <begin position="44"/>
        <end position="81"/>
    </location>
</feature>
<dbReference type="GeneID" id="59323903"/>
<feature type="compositionally biased region" description="Polar residues" evidence="1">
    <location>
        <begin position="45"/>
        <end position="54"/>
    </location>
</feature>
<evidence type="ECO:0000313" key="2">
    <source>
        <dbReference type="EMBL" id="QLL30806.1"/>
    </source>
</evidence>
<reference evidence="2 3" key="1">
    <citation type="submission" date="2020-06" db="EMBL/GenBank/DDBJ databases">
        <title>The yeast mating-type switching endonuclease HO is a domesticated member of an unorthodox homing genetic element family.</title>
        <authorList>
            <person name="Coughlan A.Y."/>
            <person name="Lombardi L."/>
            <person name="Braun-Galleani S."/>
            <person name="Martos A.R."/>
            <person name="Galeote V."/>
            <person name="Bigey F."/>
            <person name="Dequin S."/>
            <person name="Byrne K.P."/>
            <person name="Wolfe K.H."/>
        </authorList>
    </citation>
    <scope>NUCLEOTIDE SEQUENCE [LARGE SCALE GENOMIC DNA]</scope>
    <source>
        <strain evidence="2 3">CBS764</strain>
    </source>
</reference>
<dbReference type="Gene3D" id="3.60.21.10">
    <property type="match status" value="2"/>
</dbReference>
<dbReference type="OrthoDB" id="10258130at2759"/>
<dbReference type="PANTHER" id="PTHR11124">
    <property type="entry name" value="VACUOLAR SORTING PROTEIN VPS29"/>
    <property type="match status" value="1"/>
</dbReference>
<feature type="compositionally biased region" description="Basic and acidic residues" evidence="1">
    <location>
        <begin position="55"/>
        <end position="81"/>
    </location>
</feature>
<dbReference type="AlphaFoldDB" id="A0A7G3ZBC0"/>
<proteinExistence type="predicted"/>
<dbReference type="SUPFAM" id="SSF56300">
    <property type="entry name" value="Metallo-dependent phosphatases"/>
    <property type="match status" value="1"/>
</dbReference>
<dbReference type="InterPro" id="IPR029052">
    <property type="entry name" value="Metallo-depent_PP-like"/>
</dbReference>
<dbReference type="RefSeq" id="XP_037137481.1">
    <property type="nucleotide sequence ID" value="XM_037281586.1"/>
</dbReference>
<organism evidence="2 3">
    <name type="scientific">Torulaspora globosa</name>
    <dbReference type="NCBI Taxonomy" id="48254"/>
    <lineage>
        <taxon>Eukaryota</taxon>
        <taxon>Fungi</taxon>
        <taxon>Dikarya</taxon>
        <taxon>Ascomycota</taxon>
        <taxon>Saccharomycotina</taxon>
        <taxon>Saccharomycetes</taxon>
        <taxon>Saccharomycetales</taxon>
        <taxon>Saccharomycetaceae</taxon>
        <taxon>Torulaspora</taxon>
    </lineage>
</organism>
<keyword evidence="3" id="KW-1185">Reference proteome</keyword>
<dbReference type="InterPro" id="IPR000979">
    <property type="entry name" value="Phosphodiesterase_MJ0936/Vps29"/>
</dbReference>
<evidence type="ECO:0000256" key="1">
    <source>
        <dbReference type="SAM" id="MobiDB-lite"/>
    </source>
</evidence>
<protein>
    <submittedName>
        <fullName evidence="2">Uncharacterized protein</fullName>
    </submittedName>
</protein>
<dbReference type="Proteomes" id="UP000515788">
    <property type="component" value="Chromosome 1"/>
</dbReference>
<gene>
    <name evidence="2" type="ORF">HG536_0A06210</name>
</gene>
<accession>A0A7G3ZBC0</accession>
<name>A0A7G3ZBC0_9SACH</name>